<dbReference type="PANTHER" id="PTHR30160:SF7">
    <property type="entry name" value="ADP-HEPTOSE--LPS HEPTOSYLTRANSFERASE 2"/>
    <property type="match status" value="1"/>
</dbReference>
<dbReference type="InterPro" id="IPR002201">
    <property type="entry name" value="Glyco_trans_9"/>
</dbReference>
<dbReference type="NCBIfam" id="TIGR02195">
    <property type="entry name" value="heptsyl_trn_II"/>
    <property type="match status" value="1"/>
</dbReference>
<dbReference type="InterPro" id="IPR051199">
    <property type="entry name" value="LPS_LOS_Heptosyltrfase"/>
</dbReference>
<keyword evidence="2 6" id="KW-0808">Transferase</keyword>
<evidence type="ECO:0000256" key="3">
    <source>
        <dbReference type="ARBA" id="ARBA00043995"/>
    </source>
</evidence>
<proteinExistence type="inferred from homology"/>
<dbReference type="KEGG" id="upv:EJN92_15020"/>
<evidence type="ECO:0000313" key="7">
    <source>
        <dbReference type="Proteomes" id="UP000275663"/>
    </source>
</evidence>
<dbReference type="EC" id="2.4.99.24" evidence="4"/>
<evidence type="ECO:0000256" key="4">
    <source>
        <dbReference type="ARBA" id="ARBA00044042"/>
    </source>
</evidence>
<gene>
    <name evidence="6" type="primary">waaF</name>
    <name evidence="6" type="ORF">EJN92_15020</name>
</gene>
<dbReference type="EMBL" id="CP034464">
    <property type="protein sequence ID" value="AZP14598.1"/>
    <property type="molecule type" value="Genomic_DNA"/>
</dbReference>
<keyword evidence="1" id="KW-0328">Glycosyltransferase</keyword>
<dbReference type="AlphaFoldDB" id="A0A3S9HR49"/>
<dbReference type="GO" id="GO:0008713">
    <property type="term" value="F:ADP-heptose-lipopolysaccharide heptosyltransferase activity"/>
    <property type="evidence" value="ECO:0007669"/>
    <property type="project" value="UniProtKB-EC"/>
</dbReference>
<dbReference type="FunFam" id="3.40.50.2000:FF:000023">
    <property type="entry name" value="ADP-heptose--LPS heptosyltransferase II"/>
    <property type="match status" value="1"/>
</dbReference>
<accession>A0A3S9HR49</accession>
<reference evidence="6 7" key="1">
    <citation type="journal article" date="2011" name="Int. J. Syst. Evol. Microbiol.">
        <title>Description of Undibacterium oligocarboniphilum sp. nov., isolated from purified water, and Undibacterium pigrum strain CCUG 49012 as the type strain of Undibacterium parvum sp. nov., and emended descriptions of the genus Undibacterium and the species Undibacterium pigrum.</title>
        <authorList>
            <person name="Eder W."/>
            <person name="Wanner G."/>
            <person name="Ludwig W."/>
            <person name="Busse H.J."/>
            <person name="Ziemke-Kageler F."/>
            <person name="Lang E."/>
        </authorList>
    </citation>
    <scope>NUCLEOTIDE SEQUENCE [LARGE SCALE GENOMIC DNA]</scope>
    <source>
        <strain evidence="6 7">DSM 23061</strain>
    </source>
</reference>
<evidence type="ECO:0000256" key="5">
    <source>
        <dbReference type="ARBA" id="ARBA00047503"/>
    </source>
</evidence>
<dbReference type="PANTHER" id="PTHR30160">
    <property type="entry name" value="TETRAACYLDISACCHARIDE 4'-KINASE-RELATED"/>
    <property type="match status" value="1"/>
</dbReference>
<dbReference type="GO" id="GO:0009244">
    <property type="term" value="P:lipopolysaccharide core region biosynthetic process"/>
    <property type="evidence" value="ECO:0007669"/>
    <property type="project" value="TreeGrafter"/>
</dbReference>
<dbReference type="CDD" id="cd03789">
    <property type="entry name" value="GT9_LPS_heptosyltransferase"/>
    <property type="match status" value="1"/>
</dbReference>
<dbReference type="Proteomes" id="UP000275663">
    <property type="component" value="Chromosome"/>
</dbReference>
<dbReference type="OrthoDB" id="9797795at2"/>
<dbReference type="InterPro" id="IPR011910">
    <property type="entry name" value="RfaF"/>
</dbReference>
<protein>
    <recommendedName>
        <fullName evidence="4">lipopolysaccharide heptosyltransferase II</fullName>
        <ecNumber evidence="4">2.4.99.24</ecNumber>
    </recommendedName>
</protein>
<evidence type="ECO:0000256" key="1">
    <source>
        <dbReference type="ARBA" id="ARBA00022676"/>
    </source>
</evidence>
<dbReference type="SUPFAM" id="SSF53756">
    <property type="entry name" value="UDP-Glycosyltransferase/glycogen phosphorylase"/>
    <property type="match status" value="1"/>
</dbReference>
<comment type="similarity">
    <text evidence="3">Belongs to the glycosyltransferase 9 family.</text>
</comment>
<keyword evidence="7" id="KW-1185">Reference proteome</keyword>
<sequence length="351" mass="38322">MALASSSITVSSHNSRMLVIAPNWIGDAIMAQPLLQLLKQNYPHRAIDVLAPSWVAPVMRAMSEVDHVIESSLKHGSFKFREYLSYAQILRHRSYSEVYVLPNTLKYALLPWLAGIKKRIGYRGETRYGLINVMHHDNRRAPLPMTKFYAALAAKPKTQFALVLPRPVLHVAPAQIETVYTSLGLSGSSKLIVFAPGAEFGTAKRWPASHFARLAQTIKQAHPQAQVVLLGSPKDVDVCEEILSLSPGLINLAGKTSLDQAIAVIAGAALMVSNDSGLLHVASGLNRPVIALYGPTDPEHAPPFSDVAKSVSLHLACGPCKQRECPLGHQDCMQKISSEHVWTLLQPMLDA</sequence>
<evidence type="ECO:0000256" key="2">
    <source>
        <dbReference type="ARBA" id="ARBA00022679"/>
    </source>
</evidence>
<comment type="catalytic activity">
    <reaction evidence="5">
        <text>an L-alpha-D-Hep-(1-&gt;5)-[alpha-Kdo-(2-&gt;4)]-alpha-Kdo-(2-&gt;6)-lipid A + ADP-L-glycero-beta-D-manno-heptose = an L-alpha-D-Hep-(1-&gt;3)-L-alpha-D-Hep-(1-&gt;5)-[alpha-Kdo-(2-&gt;4)]-alpha-Kdo-(2-&gt;6)-lipid A + ADP + H(+)</text>
        <dbReference type="Rhea" id="RHEA:74071"/>
        <dbReference type="ChEBI" id="CHEBI:15378"/>
        <dbReference type="ChEBI" id="CHEBI:61506"/>
        <dbReference type="ChEBI" id="CHEBI:193068"/>
        <dbReference type="ChEBI" id="CHEBI:193069"/>
        <dbReference type="ChEBI" id="CHEBI:456216"/>
        <dbReference type="EC" id="2.4.99.24"/>
    </reaction>
</comment>
<evidence type="ECO:0000313" key="6">
    <source>
        <dbReference type="EMBL" id="AZP14598.1"/>
    </source>
</evidence>
<dbReference type="Pfam" id="PF01075">
    <property type="entry name" value="Glyco_transf_9"/>
    <property type="match status" value="1"/>
</dbReference>
<organism evidence="6 7">
    <name type="scientific">Undibacterium parvum</name>
    <dbReference type="NCBI Taxonomy" id="401471"/>
    <lineage>
        <taxon>Bacteria</taxon>
        <taxon>Pseudomonadati</taxon>
        <taxon>Pseudomonadota</taxon>
        <taxon>Betaproteobacteria</taxon>
        <taxon>Burkholderiales</taxon>
        <taxon>Oxalobacteraceae</taxon>
        <taxon>Undibacterium</taxon>
    </lineage>
</organism>
<dbReference type="GO" id="GO:0005829">
    <property type="term" value="C:cytosol"/>
    <property type="evidence" value="ECO:0007669"/>
    <property type="project" value="TreeGrafter"/>
</dbReference>
<name>A0A3S9HR49_9BURK</name>
<dbReference type="Gene3D" id="3.40.50.2000">
    <property type="entry name" value="Glycogen Phosphorylase B"/>
    <property type="match status" value="2"/>
</dbReference>